<dbReference type="GeneID" id="110982212"/>
<dbReference type="Pfam" id="PF00201">
    <property type="entry name" value="UDPGT"/>
    <property type="match status" value="1"/>
</dbReference>
<dbReference type="Proteomes" id="UP000694845">
    <property type="component" value="Unplaced"/>
</dbReference>
<evidence type="ECO:0000256" key="6">
    <source>
        <dbReference type="SAM" id="SignalP"/>
    </source>
</evidence>
<dbReference type="AlphaFoldDB" id="A0A8B7YTZ6"/>
<feature type="chain" id="PRO_5034220390" evidence="6">
    <location>
        <begin position="29"/>
        <end position="551"/>
    </location>
</feature>
<dbReference type="KEGG" id="aplc:110982212"/>
<keyword evidence="2 4" id="KW-0328">Glycosyltransferase</keyword>
<dbReference type="OMA" id="KTHEMIC"/>
<proteinExistence type="inferred from homology"/>
<protein>
    <submittedName>
        <fullName evidence="8">UDP-glucuronosyltransferase 2C1-like</fullName>
    </submittedName>
</protein>
<keyword evidence="5" id="KW-0812">Transmembrane</keyword>
<feature type="transmembrane region" description="Helical" evidence="5">
    <location>
        <begin position="511"/>
        <end position="530"/>
    </location>
</feature>
<evidence type="ECO:0000313" key="7">
    <source>
        <dbReference type="Proteomes" id="UP000694845"/>
    </source>
</evidence>
<gene>
    <name evidence="8" type="primary">LOC110982212</name>
</gene>
<organism evidence="7 8">
    <name type="scientific">Acanthaster planci</name>
    <name type="common">Crown-of-thorns starfish</name>
    <dbReference type="NCBI Taxonomy" id="133434"/>
    <lineage>
        <taxon>Eukaryota</taxon>
        <taxon>Metazoa</taxon>
        <taxon>Echinodermata</taxon>
        <taxon>Eleutherozoa</taxon>
        <taxon>Asterozoa</taxon>
        <taxon>Asteroidea</taxon>
        <taxon>Valvatacea</taxon>
        <taxon>Valvatida</taxon>
        <taxon>Acanthasteridae</taxon>
        <taxon>Acanthaster</taxon>
    </lineage>
</organism>
<dbReference type="InterPro" id="IPR035595">
    <property type="entry name" value="UDP_glycos_trans_CS"/>
</dbReference>
<keyword evidence="5" id="KW-0472">Membrane</keyword>
<feature type="signal peptide" evidence="6">
    <location>
        <begin position="1"/>
        <end position="28"/>
    </location>
</feature>
<dbReference type="InterPro" id="IPR002213">
    <property type="entry name" value="UDP_glucos_trans"/>
</dbReference>
<evidence type="ECO:0000256" key="5">
    <source>
        <dbReference type="SAM" id="Phobius"/>
    </source>
</evidence>
<dbReference type="FunFam" id="3.40.50.2000:FF:000021">
    <property type="entry name" value="UDP-glucuronosyltransferase"/>
    <property type="match status" value="1"/>
</dbReference>
<dbReference type="Gene3D" id="3.40.50.2000">
    <property type="entry name" value="Glycogen Phosphorylase B"/>
    <property type="match status" value="2"/>
</dbReference>
<evidence type="ECO:0000256" key="3">
    <source>
        <dbReference type="ARBA" id="ARBA00022679"/>
    </source>
</evidence>
<sequence>MIMGSAVCNFRAVGFFLAVICLPGSSQAYNMLFMSLLGGPGSHFYTGTIIAETLVQRGHRVTFVISDVFGYQANSSLAKLFDFEVYPSTIPRSQMRENLAALGSSSLRGERSSSWDWLKMWVYGGTKGASTGPAIGVNTFFAGECDSALSDSAMMDRLRAAQFDIVVGDVLYPCFILIAQKLNLRYVNVMNGVIMPMAHSRLAGMPNNPAFLPGAMTTLTDNMNVLQRCLNVFAYAVNAFLYDTFYLGPFDRLKTKHGIQSEMSMYESLGRAEVWLMNTDFTTDYPRSLTPNVVLVGGLTTTPAKPLDKDLESFMDGSGEHGVILFTLSSHFSSLDANRSNELAAVFARLPQRVVWKYEGEPPASLGNNSKLVNWLPLNDLLGHPKTRALISHCGLNGVYEAIYHGVPVIGIPLLGDQFDIIARIQPRGFAKQVDINTLTGDIFYEAIVEVLQDKRYKESALKWSRIFHDQPNTPRERAANWVELVTKYGGSYLRPKSLDLNFFQLHSIDVLVFLGVVAVLAAYIAFYFTRMICRLICCRSKAGRKKEKNE</sequence>
<dbReference type="GO" id="GO:0008194">
    <property type="term" value="F:UDP-glycosyltransferase activity"/>
    <property type="evidence" value="ECO:0007669"/>
    <property type="project" value="InterPro"/>
</dbReference>
<evidence type="ECO:0000313" key="8">
    <source>
        <dbReference type="RefSeq" id="XP_022096172.1"/>
    </source>
</evidence>
<evidence type="ECO:0000256" key="1">
    <source>
        <dbReference type="ARBA" id="ARBA00009995"/>
    </source>
</evidence>
<keyword evidence="7" id="KW-1185">Reference proteome</keyword>
<dbReference type="InterPro" id="IPR050271">
    <property type="entry name" value="UDP-glycosyltransferase"/>
</dbReference>
<reference evidence="8" key="1">
    <citation type="submission" date="2025-08" db="UniProtKB">
        <authorList>
            <consortium name="RefSeq"/>
        </authorList>
    </citation>
    <scope>IDENTIFICATION</scope>
</reference>
<comment type="similarity">
    <text evidence="1 4">Belongs to the UDP-glycosyltransferase family.</text>
</comment>
<dbReference type="SUPFAM" id="SSF53756">
    <property type="entry name" value="UDP-Glycosyltransferase/glycogen phosphorylase"/>
    <property type="match status" value="1"/>
</dbReference>
<dbReference type="PANTHER" id="PTHR48043">
    <property type="entry name" value="EG:EG0003.4 PROTEIN-RELATED"/>
    <property type="match status" value="1"/>
</dbReference>
<dbReference type="RefSeq" id="XP_022096172.1">
    <property type="nucleotide sequence ID" value="XM_022240480.1"/>
</dbReference>
<dbReference type="PANTHER" id="PTHR48043:SF145">
    <property type="entry name" value="FI06409P-RELATED"/>
    <property type="match status" value="1"/>
</dbReference>
<dbReference type="OrthoDB" id="5835829at2759"/>
<evidence type="ECO:0000256" key="2">
    <source>
        <dbReference type="ARBA" id="ARBA00022676"/>
    </source>
</evidence>
<dbReference type="PROSITE" id="PS00375">
    <property type="entry name" value="UDPGT"/>
    <property type="match status" value="1"/>
</dbReference>
<keyword evidence="5" id="KW-1133">Transmembrane helix</keyword>
<accession>A0A8B7YTZ6</accession>
<evidence type="ECO:0000256" key="4">
    <source>
        <dbReference type="RuleBase" id="RU003718"/>
    </source>
</evidence>
<keyword evidence="3 4" id="KW-0808">Transferase</keyword>
<keyword evidence="6" id="KW-0732">Signal</keyword>
<name>A0A8B7YTZ6_ACAPL</name>
<dbReference type="CDD" id="cd03784">
    <property type="entry name" value="GT1_Gtf-like"/>
    <property type="match status" value="1"/>
</dbReference>